<dbReference type="AlphaFoldDB" id="A0A8H3HAH8"/>
<dbReference type="InterPro" id="IPR020472">
    <property type="entry name" value="WD40_PAC1"/>
</dbReference>
<reference evidence="6" key="1">
    <citation type="submission" date="2021-01" db="EMBL/GenBank/DDBJ databases">
        <authorList>
            <person name="Kaushik A."/>
        </authorList>
    </citation>
    <scope>NUCLEOTIDE SEQUENCE</scope>
    <source>
        <strain evidence="6">AG4-R118</strain>
    </source>
</reference>
<dbReference type="PANTHER" id="PTHR10039:SF14">
    <property type="entry name" value="NACHT DOMAIN-CONTAINING PROTEIN"/>
    <property type="match status" value="1"/>
</dbReference>
<dbReference type="InterPro" id="IPR007111">
    <property type="entry name" value="NACHT_NTPase"/>
</dbReference>
<dbReference type="EMBL" id="CAJMWX010001496">
    <property type="protein sequence ID" value="CAE6492120.1"/>
    <property type="molecule type" value="Genomic_DNA"/>
</dbReference>
<dbReference type="Proteomes" id="UP000663888">
    <property type="component" value="Unassembled WGS sequence"/>
</dbReference>
<proteinExistence type="predicted"/>
<evidence type="ECO:0000313" key="7">
    <source>
        <dbReference type="Proteomes" id="UP000663888"/>
    </source>
</evidence>
<evidence type="ECO:0000259" key="5">
    <source>
        <dbReference type="PROSITE" id="PS50837"/>
    </source>
</evidence>
<dbReference type="Pfam" id="PF00400">
    <property type="entry name" value="WD40"/>
    <property type="match status" value="3"/>
</dbReference>
<dbReference type="PROSITE" id="PS50837">
    <property type="entry name" value="NACHT"/>
    <property type="match status" value="1"/>
</dbReference>
<evidence type="ECO:0000256" key="3">
    <source>
        <dbReference type="PROSITE-ProRule" id="PRU00221"/>
    </source>
</evidence>
<dbReference type="InterPro" id="IPR036322">
    <property type="entry name" value="WD40_repeat_dom_sf"/>
</dbReference>
<keyword evidence="2" id="KW-0677">Repeat</keyword>
<dbReference type="Gene3D" id="2.130.10.10">
    <property type="entry name" value="YVTN repeat-like/Quinoprotein amine dehydrogenase"/>
    <property type="match status" value="2"/>
</dbReference>
<feature type="repeat" description="WD" evidence="3">
    <location>
        <begin position="813"/>
        <end position="841"/>
    </location>
</feature>
<dbReference type="PROSITE" id="PS50082">
    <property type="entry name" value="WD_REPEATS_2"/>
    <property type="match status" value="3"/>
</dbReference>
<dbReference type="InterPro" id="IPR019775">
    <property type="entry name" value="WD40_repeat_CS"/>
</dbReference>
<evidence type="ECO:0000313" key="6">
    <source>
        <dbReference type="EMBL" id="CAE6492120.1"/>
    </source>
</evidence>
<dbReference type="InterPro" id="IPR001680">
    <property type="entry name" value="WD40_rpt"/>
</dbReference>
<accession>A0A8H3HAH8</accession>
<feature type="repeat" description="WD" evidence="3">
    <location>
        <begin position="771"/>
        <end position="812"/>
    </location>
</feature>
<gene>
    <name evidence="6" type="ORF">RDB_LOCUS141817</name>
</gene>
<dbReference type="InterPro" id="IPR015943">
    <property type="entry name" value="WD40/YVTN_repeat-like_dom_sf"/>
</dbReference>
<dbReference type="InterPro" id="IPR027417">
    <property type="entry name" value="P-loop_NTPase"/>
</dbReference>
<dbReference type="PANTHER" id="PTHR10039">
    <property type="entry name" value="AMELOGENIN"/>
    <property type="match status" value="1"/>
</dbReference>
<dbReference type="InterPro" id="IPR056884">
    <property type="entry name" value="NPHP3-like_N"/>
</dbReference>
<evidence type="ECO:0000256" key="2">
    <source>
        <dbReference type="ARBA" id="ARBA00022737"/>
    </source>
</evidence>
<dbReference type="PRINTS" id="PR00320">
    <property type="entry name" value="GPROTEINBRPT"/>
</dbReference>
<feature type="domain" description="NACHT" evidence="5">
    <location>
        <begin position="270"/>
        <end position="415"/>
    </location>
</feature>
<dbReference type="SUPFAM" id="SSF52540">
    <property type="entry name" value="P-loop containing nucleoside triphosphate hydrolases"/>
    <property type="match status" value="1"/>
</dbReference>
<dbReference type="SMART" id="SM00320">
    <property type="entry name" value="WD40"/>
    <property type="match status" value="3"/>
</dbReference>
<feature type="compositionally biased region" description="Low complexity" evidence="4">
    <location>
        <begin position="44"/>
        <end position="64"/>
    </location>
</feature>
<protein>
    <recommendedName>
        <fullName evidence="5">NACHT domain-containing protein</fullName>
    </recommendedName>
</protein>
<comment type="caution">
    <text evidence="6">The sequence shown here is derived from an EMBL/GenBank/DDBJ whole genome shotgun (WGS) entry which is preliminary data.</text>
</comment>
<feature type="region of interest" description="Disordered" evidence="4">
    <location>
        <begin position="1"/>
        <end position="71"/>
    </location>
</feature>
<dbReference type="Pfam" id="PF24883">
    <property type="entry name" value="NPHP3_N"/>
    <property type="match status" value="1"/>
</dbReference>
<evidence type="ECO:0000256" key="4">
    <source>
        <dbReference type="SAM" id="MobiDB-lite"/>
    </source>
</evidence>
<dbReference type="PROSITE" id="PS50294">
    <property type="entry name" value="WD_REPEATS_REGION"/>
    <property type="match status" value="2"/>
</dbReference>
<organism evidence="6 7">
    <name type="scientific">Rhizoctonia solani</name>
    <dbReference type="NCBI Taxonomy" id="456999"/>
    <lineage>
        <taxon>Eukaryota</taxon>
        <taxon>Fungi</taxon>
        <taxon>Dikarya</taxon>
        <taxon>Basidiomycota</taxon>
        <taxon>Agaricomycotina</taxon>
        <taxon>Agaricomycetes</taxon>
        <taxon>Cantharellales</taxon>
        <taxon>Ceratobasidiaceae</taxon>
        <taxon>Rhizoctonia</taxon>
    </lineage>
</organism>
<keyword evidence="1 3" id="KW-0853">WD repeat</keyword>
<name>A0A8H3HAH8_9AGAM</name>
<dbReference type="Gene3D" id="3.40.50.300">
    <property type="entry name" value="P-loop containing nucleotide triphosphate hydrolases"/>
    <property type="match status" value="1"/>
</dbReference>
<dbReference type="SUPFAM" id="SSF50978">
    <property type="entry name" value="WD40 repeat-like"/>
    <property type="match status" value="1"/>
</dbReference>
<sequence length="903" mass="100008">MSFKKRRFGFIGDSSSGPTGRNKRSKNNTDDMNRTVATNEPGLRSTSTSPASSISANSRTSAPSHGKPISKVSGQTILSTLKGSMNILLKGCGLFTPLESVVRDIVNALEAIECTSEQDQDIYQLLSGLPQWAIVLSAYLSESQPGRMSKWVDNIINVLREEVDYITTRQQNWRGRNLTNSEEGAEALRQCYCRIESSFRQLQTDASLSTWKIADDHLKDSRLHDMHPVHDARYDSSFSDKIERRGCFSNTRVTVLETILQWAKDPSGAKLHWLSGMAGTGKTAIAYSICQELEQNGRLGASYFCFRASPDCQDVGRILPTIAHQLARKFYPFRSTLCRILGEDPSISQRNVSTQFEHLIKSPLLEVKNLLPDGLVVVIDGLDECVDSRTTKNLLELLAEQAGLLPLRFLLTSRPELSISALIPTSHHQTALVLHLHDIRAETVEADIRTYLSVALAKLNLSGEQIQKLTERAGVLFIYAVTLARYLTGGSPGSSTSSRLSTVLTGESRSAGKQNRDVDLLYKTILDQIFEDETLEESELELIRNVLWTVVCAREPVTKTALAALLEADDEKIAAALQPLQSVLHISESSHVVSTFHTSFPEFLLQSALAGPLRCDQMAQNRYLATKCFISMKKQLRFNICGLLSSQKFDDDVQNFSRQTKNAISPQLYYACRHWAEHLQSSPPCRELLLYLNEFLRAQLLFWLEVLNLRKSARKGPGALITALKWLQSNEASPEVSEMCQFIRDAHTFTITFAANPVWDTYYGTRVNGQFKGHDKLVSSLAFSPDGAHLISSSRDCTIRIWNAETGVALHFSKDSTQSANSVAFSPELASGSYDCTIRIWATHIPDGRGTISANPFKGHKAGILSVTFSPDGGRVASGSVDRTIRIWSTSTGISLASGKFPV</sequence>
<feature type="repeat" description="WD" evidence="3">
    <location>
        <begin position="857"/>
        <end position="898"/>
    </location>
</feature>
<evidence type="ECO:0000256" key="1">
    <source>
        <dbReference type="ARBA" id="ARBA00022574"/>
    </source>
</evidence>
<dbReference type="PROSITE" id="PS00678">
    <property type="entry name" value="WD_REPEATS_1"/>
    <property type="match status" value="1"/>
</dbReference>